<name>F0ZXX2_DICPU</name>
<feature type="region of interest" description="Disordered" evidence="1">
    <location>
        <begin position="337"/>
        <end position="396"/>
    </location>
</feature>
<dbReference type="KEGG" id="dpp:DICPUDRAFT_82883"/>
<evidence type="ECO:0000313" key="2">
    <source>
        <dbReference type="EMBL" id="EGC31210.1"/>
    </source>
</evidence>
<dbReference type="VEuPathDB" id="AmoebaDB:DICPUDRAFT_82883"/>
<reference evidence="3" key="1">
    <citation type="journal article" date="2011" name="Genome Biol.">
        <title>Comparative genomics of the social amoebae Dictyostelium discoideum and Dictyostelium purpureum.</title>
        <authorList>
            <consortium name="US DOE Joint Genome Institute (JGI-PGF)"/>
            <person name="Sucgang R."/>
            <person name="Kuo A."/>
            <person name="Tian X."/>
            <person name="Salerno W."/>
            <person name="Parikh A."/>
            <person name="Feasley C.L."/>
            <person name="Dalin E."/>
            <person name="Tu H."/>
            <person name="Huang E."/>
            <person name="Barry K."/>
            <person name="Lindquist E."/>
            <person name="Shapiro H."/>
            <person name="Bruce D."/>
            <person name="Schmutz J."/>
            <person name="Salamov A."/>
            <person name="Fey P."/>
            <person name="Gaudet P."/>
            <person name="Anjard C."/>
            <person name="Babu M.M."/>
            <person name="Basu S."/>
            <person name="Bushmanova Y."/>
            <person name="van der Wel H."/>
            <person name="Katoh-Kurasawa M."/>
            <person name="Dinh C."/>
            <person name="Coutinho P.M."/>
            <person name="Saito T."/>
            <person name="Elias M."/>
            <person name="Schaap P."/>
            <person name="Kay R.R."/>
            <person name="Henrissat B."/>
            <person name="Eichinger L."/>
            <person name="Rivero F."/>
            <person name="Putnam N.H."/>
            <person name="West C.M."/>
            <person name="Loomis W.F."/>
            <person name="Chisholm R.L."/>
            <person name="Shaulsky G."/>
            <person name="Strassmann J.E."/>
            <person name="Queller D.C."/>
            <person name="Kuspa A."/>
            <person name="Grigoriev I.V."/>
        </authorList>
    </citation>
    <scope>NUCLEOTIDE SEQUENCE [LARGE SCALE GENOMIC DNA]</scope>
    <source>
        <strain evidence="3">QSDP1</strain>
    </source>
</reference>
<gene>
    <name evidence="2" type="ORF">DICPUDRAFT_82883</name>
</gene>
<keyword evidence="3" id="KW-1185">Reference proteome</keyword>
<accession>F0ZXX2</accession>
<organism evidence="2 3">
    <name type="scientific">Dictyostelium purpureum</name>
    <name type="common">Slime mold</name>
    <dbReference type="NCBI Taxonomy" id="5786"/>
    <lineage>
        <taxon>Eukaryota</taxon>
        <taxon>Amoebozoa</taxon>
        <taxon>Evosea</taxon>
        <taxon>Eumycetozoa</taxon>
        <taxon>Dictyostelia</taxon>
        <taxon>Dictyosteliales</taxon>
        <taxon>Dictyosteliaceae</taxon>
        <taxon>Dictyostelium</taxon>
    </lineage>
</organism>
<dbReference type="GeneID" id="10506009"/>
<dbReference type="RefSeq" id="XP_003292270.1">
    <property type="nucleotide sequence ID" value="XM_003292222.1"/>
</dbReference>
<sequence>MDTFFEEIGSNNLNSFNDTQKNELLEVIKKTITFVQNNNENSNDSINIINNNNNNNNSNNSNINYISISNSINNNINNNCKFDFAKNKKFLTHSFKDFIFMRDLFLIKYPGLYSLIRWTTEIKKLPNESFGKDNLNDWQNFDLYRQVQYKDLVFKFAIYLKEQNPKYSIESIEDINVEPYLNDIEIHKIQFHIIEHFNYQVKKQLENHFYKKFDTLYISGDPKQQFETILDAFPKNSFIYCSLNHIYENNNNNKIDIRYLTFRLLFDGCRFKINRENKKGNYSIDNYKNIILPYYKTDNIDCQITNNNNKHYIDLKNNQPKKKLLMKRFLDSLSQNQSFSSSPYTSPTTSPMPSPISYSSLQNNSPVPFSSSPNTSPNTSTYLLSLSPPCSPGWTP</sequence>
<feature type="compositionally biased region" description="Low complexity" evidence="1">
    <location>
        <begin position="337"/>
        <end position="381"/>
    </location>
</feature>
<evidence type="ECO:0000313" key="3">
    <source>
        <dbReference type="Proteomes" id="UP000001064"/>
    </source>
</evidence>
<evidence type="ECO:0000256" key="1">
    <source>
        <dbReference type="SAM" id="MobiDB-lite"/>
    </source>
</evidence>
<dbReference type="Proteomes" id="UP000001064">
    <property type="component" value="Unassembled WGS sequence"/>
</dbReference>
<proteinExistence type="predicted"/>
<protein>
    <submittedName>
        <fullName evidence="2">Uncharacterized protein</fullName>
    </submittedName>
</protein>
<dbReference type="InParanoid" id="F0ZXX2"/>
<dbReference type="AlphaFoldDB" id="F0ZXX2"/>
<dbReference type="EMBL" id="GL871269">
    <property type="protein sequence ID" value="EGC31210.1"/>
    <property type="molecule type" value="Genomic_DNA"/>
</dbReference>